<dbReference type="PANTHER" id="PTHR34475:SF1">
    <property type="entry name" value="CYTOSKELETON PROTEIN RODZ"/>
    <property type="match status" value="1"/>
</dbReference>
<dbReference type="Gene3D" id="1.10.260.40">
    <property type="entry name" value="lambda repressor-like DNA-binding domains"/>
    <property type="match status" value="1"/>
</dbReference>
<feature type="transmembrane region" description="Helical" evidence="2">
    <location>
        <begin position="103"/>
        <end position="128"/>
    </location>
</feature>
<dbReference type="SUPFAM" id="SSF47413">
    <property type="entry name" value="lambda repressor-like DNA-binding domains"/>
    <property type="match status" value="1"/>
</dbReference>
<accession>A0A0U3W366</accession>
<keyword evidence="2" id="KW-1133">Transmembrane helix</keyword>
<dbReference type="PANTHER" id="PTHR34475">
    <property type="match status" value="1"/>
</dbReference>
<dbReference type="GO" id="GO:0003677">
    <property type="term" value="F:DNA binding"/>
    <property type="evidence" value="ECO:0007669"/>
    <property type="project" value="InterPro"/>
</dbReference>
<organism evidence="4 5">
    <name type="scientific">Lentibacillus amyloliquefaciens</name>
    <dbReference type="NCBI Taxonomy" id="1472767"/>
    <lineage>
        <taxon>Bacteria</taxon>
        <taxon>Bacillati</taxon>
        <taxon>Bacillota</taxon>
        <taxon>Bacilli</taxon>
        <taxon>Bacillales</taxon>
        <taxon>Bacillaceae</taxon>
        <taxon>Lentibacillus</taxon>
    </lineage>
</organism>
<evidence type="ECO:0000256" key="1">
    <source>
        <dbReference type="SAM" id="MobiDB-lite"/>
    </source>
</evidence>
<gene>
    <name evidence="4" type="ORF">AOX59_02670</name>
</gene>
<dbReference type="InterPro" id="IPR025194">
    <property type="entry name" value="RodZ-like_C"/>
</dbReference>
<keyword evidence="2" id="KW-0472">Membrane</keyword>
<feature type="compositionally biased region" description="Polar residues" evidence="1">
    <location>
        <begin position="202"/>
        <end position="222"/>
    </location>
</feature>
<feature type="region of interest" description="Disordered" evidence="1">
    <location>
        <begin position="75"/>
        <end position="100"/>
    </location>
</feature>
<sequence length="305" mass="33822">MGIGERLKEARLEQDLSLESLQETTKIQKRYLEAIEQENFKILPGNFYARAFIKEYASAVGLDPNEILEEYKEDLPQSEDNSAAPYSHIQRSRKDERPSKTSSVFSIIPTVIVALLVVGIIFVIWFFYQGTMTEDSTEPVETQDDNEVIRDSDNGSQEEEQTDDGTGEGEGSTSQSENSDEQSDASDSEEPAPEFVVDEEGTGSSPESTVTLENASDNPSATIEVTGESWLEVENDAGESLHSGMVTAENSPVEVDLSETDRVWFSVGNAPALDITIDDVSLEYPVNPEEEVFQKIWVNINQTEE</sequence>
<dbReference type="Pfam" id="PF13464">
    <property type="entry name" value="RodZ_C"/>
    <property type="match status" value="1"/>
</dbReference>
<feature type="compositionally biased region" description="Acidic residues" evidence="1">
    <location>
        <begin position="156"/>
        <end position="167"/>
    </location>
</feature>
<dbReference type="OrthoDB" id="9797543at2"/>
<dbReference type="CDD" id="cd00093">
    <property type="entry name" value="HTH_XRE"/>
    <property type="match status" value="1"/>
</dbReference>
<protein>
    <recommendedName>
        <fullName evidence="3">Cytoskeleton protein RodZ-like C-terminal domain-containing protein</fullName>
    </recommendedName>
</protein>
<feature type="region of interest" description="Disordered" evidence="1">
    <location>
        <begin position="136"/>
        <end position="222"/>
    </location>
</feature>
<dbReference type="InterPro" id="IPR010982">
    <property type="entry name" value="Lambda_DNA-bd_dom_sf"/>
</dbReference>
<feature type="compositionally biased region" description="Acidic residues" evidence="1">
    <location>
        <begin position="178"/>
        <end position="201"/>
    </location>
</feature>
<dbReference type="Proteomes" id="UP000050331">
    <property type="component" value="Chromosome"/>
</dbReference>
<name>A0A0U3W366_9BACI</name>
<dbReference type="KEGG" id="lao:AOX59_02670"/>
<feature type="compositionally biased region" description="Acidic residues" evidence="1">
    <location>
        <begin position="136"/>
        <end position="146"/>
    </location>
</feature>
<reference evidence="4 5" key="1">
    <citation type="submission" date="2016-01" db="EMBL/GenBank/DDBJ databases">
        <title>Complete genome sequence of strain Lentibacillus amyloliquefaciens LAM0015T isolated from saline sediment.</title>
        <authorList>
            <person name="Wang J.-L."/>
            <person name="He M.-X."/>
        </authorList>
    </citation>
    <scope>NUCLEOTIDE SEQUENCE [LARGE SCALE GENOMIC DNA]</scope>
    <source>
        <strain evidence="4 5">LAM0015</strain>
    </source>
</reference>
<evidence type="ECO:0000313" key="5">
    <source>
        <dbReference type="Proteomes" id="UP000050331"/>
    </source>
</evidence>
<evidence type="ECO:0000256" key="2">
    <source>
        <dbReference type="SAM" id="Phobius"/>
    </source>
</evidence>
<dbReference type="RefSeq" id="WP_068441447.1">
    <property type="nucleotide sequence ID" value="NZ_CP013862.1"/>
</dbReference>
<proteinExistence type="predicted"/>
<dbReference type="STRING" id="1472767.AOX59_02670"/>
<dbReference type="InterPro" id="IPR050400">
    <property type="entry name" value="Bact_Cytoskel_RodZ"/>
</dbReference>
<evidence type="ECO:0000313" key="4">
    <source>
        <dbReference type="EMBL" id="ALX47600.1"/>
    </source>
</evidence>
<evidence type="ECO:0000259" key="3">
    <source>
        <dbReference type="Pfam" id="PF13464"/>
    </source>
</evidence>
<dbReference type="Pfam" id="PF13413">
    <property type="entry name" value="HTH_25"/>
    <property type="match status" value="1"/>
</dbReference>
<keyword evidence="2" id="KW-0812">Transmembrane</keyword>
<feature type="domain" description="Cytoskeleton protein RodZ-like C-terminal" evidence="3">
    <location>
        <begin position="222"/>
        <end position="287"/>
    </location>
</feature>
<dbReference type="InterPro" id="IPR001387">
    <property type="entry name" value="Cro/C1-type_HTH"/>
</dbReference>
<keyword evidence="5" id="KW-1185">Reference proteome</keyword>
<dbReference type="EMBL" id="CP013862">
    <property type="protein sequence ID" value="ALX47600.1"/>
    <property type="molecule type" value="Genomic_DNA"/>
</dbReference>
<dbReference type="AlphaFoldDB" id="A0A0U3W366"/>